<dbReference type="Proteomes" id="UP000030528">
    <property type="component" value="Unassembled WGS sequence"/>
</dbReference>
<protein>
    <submittedName>
        <fullName evidence="5">Peptidoglycan-binding protein</fullName>
    </submittedName>
</protein>
<dbReference type="GO" id="GO:0019867">
    <property type="term" value="C:outer membrane"/>
    <property type="evidence" value="ECO:0007669"/>
    <property type="project" value="InterPro"/>
</dbReference>
<keyword evidence="6" id="KW-1185">Reference proteome</keyword>
<dbReference type="InterPro" id="IPR010611">
    <property type="entry name" value="3D_dom"/>
</dbReference>
<sequence length="265" mass="28017">MKKSILSLAAVASIMGTTSITASAEEVVVDKGNTLWSISQDYGVTVNELQEMNGLLNTTIYPGQRLSTGENQEVATDSADVHTVERGDTLWSLGQQYGTSVSELKAWNNLSSDLIIVGEELTVNGEATAQPVETAAAPQASNTEQSNPVNETSEPKEATNDSNDQQNEAGQTMTMEATAYTANCEGCTGVTATGIDLNANPDQKVIAVDPDIIPLGSEVYVEGYGKAVAGDIGGDIQGNRIDIYHQSHSDAINFGRQDVEVTVLD</sequence>
<proteinExistence type="predicted"/>
<dbReference type="PROSITE" id="PS51782">
    <property type="entry name" value="LYSM"/>
    <property type="match status" value="2"/>
</dbReference>
<dbReference type="STRING" id="1385510.GCA_000425205_02631"/>
<feature type="signal peptide" evidence="3">
    <location>
        <begin position="1"/>
        <end position="24"/>
    </location>
</feature>
<feature type="chain" id="PRO_5002009794" evidence="3">
    <location>
        <begin position="25"/>
        <end position="265"/>
    </location>
</feature>
<feature type="domain" description="LysM" evidence="4">
    <location>
        <begin position="25"/>
        <end position="68"/>
    </location>
</feature>
<evidence type="ECO:0000256" key="2">
    <source>
        <dbReference type="SAM" id="MobiDB-lite"/>
    </source>
</evidence>
<dbReference type="eggNOG" id="COG1388">
    <property type="taxonomic scope" value="Bacteria"/>
</dbReference>
<dbReference type="Pfam" id="PF06725">
    <property type="entry name" value="3D"/>
    <property type="match status" value="1"/>
</dbReference>
<evidence type="ECO:0000256" key="3">
    <source>
        <dbReference type="SAM" id="SignalP"/>
    </source>
</evidence>
<dbReference type="GO" id="GO:0004553">
    <property type="term" value="F:hydrolase activity, hydrolyzing O-glycosyl compounds"/>
    <property type="evidence" value="ECO:0007669"/>
    <property type="project" value="InterPro"/>
</dbReference>
<comment type="caution">
    <text evidence="5">The sequence shown here is derived from an EMBL/GenBank/DDBJ whole genome shotgun (WGS) entry which is preliminary data.</text>
</comment>
<dbReference type="GO" id="GO:0009254">
    <property type="term" value="P:peptidoglycan turnover"/>
    <property type="evidence" value="ECO:0007669"/>
    <property type="project" value="InterPro"/>
</dbReference>
<feature type="compositionally biased region" description="Polar residues" evidence="2">
    <location>
        <begin position="160"/>
        <end position="169"/>
    </location>
</feature>
<feature type="compositionally biased region" description="Polar residues" evidence="2">
    <location>
        <begin position="139"/>
        <end position="152"/>
    </location>
</feature>
<keyword evidence="1 3" id="KW-0732">Signal</keyword>
<dbReference type="PANTHER" id="PTHR39160:SF6">
    <property type="entry name" value="CELL WALL-BINDING PROTEIN YOCH"/>
    <property type="match status" value="1"/>
</dbReference>
<dbReference type="Gene3D" id="3.10.350.10">
    <property type="entry name" value="LysM domain"/>
    <property type="match status" value="2"/>
</dbReference>
<reference evidence="5 6" key="1">
    <citation type="submission" date="2013-08" db="EMBL/GenBank/DDBJ databases">
        <authorList>
            <person name="Huang J."/>
            <person name="Wang G."/>
        </authorList>
    </citation>
    <scope>NUCLEOTIDE SEQUENCE [LARGE SCALE GENOMIC DNA]</scope>
    <source>
        <strain evidence="5 6">JSM 076056</strain>
    </source>
</reference>
<dbReference type="Pfam" id="PF01476">
    <property type="entry name" value="LysM"/>
    <property type="match status" value="2"/>
</dbReference>
<evidence type="ECO:0000313" key="6">
    <source>
        <dbReference type="Proteomes" id="UP000030528"/>
    </source>
</evidence>
<dbReference type="AlphaFoldDB" id="A0A0A5GIP4"/>
<feature type="region of interest" description="Disordered" evidence="2">
    <location>
        <begin position="131"/>
        <end position="169"/>
    </location>
</feature>
<dbReference type="OrthoDB" id="2691087at2"/>
<name>A0A0A5GIP4_9BACI</name>
<organism evidence="5 6">
    <name type="scientific">Pontibacillus halophilus JSM 076056 = DSM 19796</name>
    <dbReference type="NCBI Taxonomy" id="1385510"/>
    <lineage>
        <taxon>Bacteria</taxon>
        <taxon>Bacillati</taxon>
        <taxon>Bacillota</taxon>
        <taxon>Bacilli</taxon>
        <taxon>Bacillales</taxon>
        <taxon>Bacillaceae</taxon>
        <taxon>Pontibacillus</taxon>
    </lineage>
</organism>
<evidence type="ECO:0000259" key="4">
    <source>
        <dbReference type="PROSITE" id="PS51782"/>
    </source>
</evidence>
<dbReference type="CDD" id="cd22786">
    <property type="entry name" value="DPBB_YuiC-like"/>
    <property type="match status" value="1"/>
</dbReference>
<gene>
    <name evidence="5" type="ORF">N781_05135</name>
</gene>
<dbReference type="RefSeq" id="WP_026800951.1">
    <property type="nucleotide sequence ID" value="NZ_AULI01000011.1"/>
</dbReference>
<accession>A0A0A5GIP4</accession>
<dbReference type="InterPro" id="IPR051933">
    <property type="entry name" value="Resuscitation_pf_RpfB"/>
</dbReference>
<dbReference type="eggNOG" id="COG3584">
    <property type="taxonomic scope" value="Bacteria"/>
</dbReference>
<evidence type="ECO:0000256" key="1">
    <source>
        <dbReference type="ARBA" id="ARBA00022729"/>
    </source>
</evidence>
<dbReference type="SMART" id="SM00257">
    <property type="entry name" value="LysM"/>
    <property type="match status" value="2"/>
</dbReference>
<dbReference type="SUPFAM" id="SSF50685">
    <property type="entry name" value="Barwin-like endoglucanases"/>
    <property type="match status" value="1"/>
</dbReference>
<dbReference type="CDD" id="cd00118">
    <property type="entry name" value="LysM"/>
    <property type="match status" value="2"/>
</dbReference>
<feature type="domain" description="LysM" evidence="4">
    <location>
        <begin position="80"/>
        <end position="123"/>
    </location>
</feature>
<dbReference type="EMBL" id="AVPE01000011">
    <property type="protein sequence ID" value="KGX91088.1"/>
    <property type="molecule type" value="Genomic_DNA"/>
</dbReference>
<dbReference type="InterPro" id="IPR018392">
    <property type="entry name" value="LysM"/>
</dbReference>
<dbReference type="InterPro" id="IPR036908">
    <property type="entry name" value="RlpA-like_sf"/>
</dbReference>
<evidence type="ECO:0000313" key="5">
    <source>
        <dbReference type="EMBL" id="KGX91088.1"/>
    </source>
</evidence>
<dbReference type="InterPro" id="IPR036779">
    <property type="entry name" value="LysM_dom_sf"/>
</dbReference>
<dbReference type="SUPFAM" id="SSF54106">
    <property type="entry name" value="LysM domain"/>
    <property type="match status" value="2"/>
</dbReference>
<dbReference type="PANTHER" id="PTHR39160">
    <property type="entry name" value="CELL WALL-BINDING PROTEIN YOCH"/>
    <property type="match status" value="1"/>
</dbReference>
<dbReference type="Gene3D" id="2.40.40.10">
    <property type="entry name" value="RlpA-like domain"/>
    <property type="match status" value="1"/>
</dbReference>